<dbReference type="AlphaFoldDB" id="A0A6I8NW42"/>
<dbReference type="Ensembl" id="ENSOANT00000063241.1">
    <property type="protein sequence ID" value="ENSOANP00000045382.1"/>
    <property type="gene ID" value="ENSOANG00000039988.1"/>
</dbReference>
<dbReference type="InterPro" id="IPR003309">
    <property type="entry name" value="SCAN_dom"/>
</dbReference>
<dbReference type="InterPro" id="IPR038269">
    <property type="entry name" value="SCAN_sf"/>
</dbReference>
<reference evidence="4" key="2">
    <citation type="submission" date="2025-09" db="UniProtKB">
        <authorList>
            <consortium name="Ensembl"/>
        </authorList>
    </citation>
    <scope>IDENTIFICATION</scope>
    <source>
        <strain evidence="4">Glennie</strain>
    </source>
</reference>
<evidence type="ECO:0000313" key="4">
    <source>
        <dbReference type="Ensembl" id="ENSOANP00000045382.1"/>
    </source>
</evidence>
<dbReference type="PROSITE" id="PS50804">
    <property type="entry name" value="SCAN_BOX"/>
    <property type="match status" value="1"/>
</dbReference>
<name>A0A6I8NW42_ORNAN</name>
<dbReference type="PANTHER" id="PTHR45935">
    <property type="entry name" value="PROTEIN ZBED8-RELATED"/>
    <property type="match status" value="1"/>
</dbReference>
<gene>
    <name evidence="4" type="primary">LOC114814191</name>
</gene>
<sequence>MGAGENEVWLAGHSGSELISTEGGLIDHVTTSASSRSEASFFCPIRAENRGPHTLTQSLAPAPSLSPFPYFPPPSPYSFNDPSPHCGLGLLEMGSASLQKIALRWEGHGCDLFPAFASGFQKEGPTSRSQPPGDIPEVPLGPWSGERLICLRGIDPFRGQWMMIAELRREAALESQAQTPHCKEGPLTGSPQGDRAWGSESGRHGNEELSRRRFRWFRYQEASGPREALERLRELCHRWLRPDRHTKKQILELLVLDQFLAILPADTQVWVQIQSPENGEEAVALVEDLEEDFSRTPQWLRQLHGELLFPRTRAWKTRQRLPPLK</sequence>
<dbReference type="InParanoid" id="A0A6I8NW42"/>
<dbReference type="FunFam" id="1.10.4020.10:FF:000001">
    <property type="entry name" value="zinc finger protein 263 isoform X1"/>
    <property type="match status" value="1"/>
</dbReference>
<feature type="region of interest" description="Disordered" evidence="2">
    <location>
        <begin position="175"/>
        <end position="205"/>
    </location>
</feature>
<feature type="domain" description="SCAN box" evidence="3">
    <location>
        <begin position="211"/>
        <end position="293"/>
    </location>
</feature>
<dbReference type="InterPro" id="IPR050916">
    <property type="entry name" value="SCAN-C2H2_zinc_finger"/>
</dbReference>
<dbReference type="CDD" id="cd07936">
    <property type="entry name" value="SCAN"/>
    <property type="match status" value="1"/>
</dbReference>
<accession>A0A6I8NW42</accession>
<dbReference type="GeneTree" id="ENSGT00940000154740"/>
<evidence type="ECO:0000256" key="1">
    <source>
        <dbReference type="ARBA" id="ARBA00023242"/>
    </source>
</evidence>
<evidence type="ECO:0000256" key="2">
    <source>
        <dbReference type="SAM" id="MobiDB-lite"/>
    </source>
</evidence>
<dbReference type="SUPFAM" id="SSF47353">
    <property type="entry name" value="Retrovirus capsid dimerization domain-like"/>
    <property type="match status" value="1"/>
</dbReference>
<evidence type="ECO:0000259" key="3">
    <source>
        <dbReference type="PROSITE" id="PS50804"/>
    </source>
</evidence>
<proteinExistence type="predicted"/>
<evidence type="ECO:0000313" key="5">
    <source>
        <dbReference type="Proteomes" id="UP000002279"/>
    </source>
</evidence>
<organism evidence="4 5">
    <name type="scientific">Ornithorhynchus anatinus</name>
    <name type="common">Duckbill platypus</name>
    <dbReference type="NCBI Taxonomy" id="9258"/>
    <lineage>
        <taxon>Eukaryota</taxon>
        <taxon>Metazoa</taxon>
        <taxon>Chordata</taxon>
        <taxon>Craniata</taxon>
        <taxon>Vertebrata</taxon>
        <taxon>Euteleostomi</taxon>
        <taxon>Mammalia</taxon>
        <taxon>Monotremata</taxon>
        <taxon>Ornithorhynchidae</taxon>
        <taxon>Ornithorhynchus</taxon>
    </lineage>
</organism>
<reference evidence="4" key="1">
    <citation type="submission" date="2025-08" db="UniProtKB">
        <authorList>
            <consortium name="Ensembl"/>
        </authorList>
    </citation>
    <scope>IDENTIFICATION</scope>
    <source>
        <strain evidence="4">Glennie</strain>
    </source>
</reference>
<keyword evidence="1" id="KW-0539">Nucleus</keyword>
<dbReference type="Gene3D" id="1.10.4020.10">
    <property type="entry name" value="DNA breaking-rejoining enzymes"/>
    <property type="match status" value="1"/>
</dbReference>
<dbReference type="Proteomes" id="UP000002279">
    <property type="component" value="Unplaced"/>
</dbReference>
<dbReference type="Pfam" id="PF02023">
    <property type="entry name" value="SCAN"/>
    <property type="match status" value="1"/>
</dbReference>
<dbReference type="Bgee" id="ENSOANG00000039988">
    <property type="expression patterns" value="Expressed in testis"/>
</dbReference>
<keyword evidence="5" id="KW-1185">Reference proteome</keyword>
<dbReference type="SMART" id="SM00431">
    <property type="entry name" value="SCAN"/>
    <property type="match status" value="1"/>
</dbReference>
<dbReference type="PANTHER" id="PTHR45935:SF15">
    <property type="entry name" value="SCAN BOX DOMAIN-CONTAINING PROTEIN"/>
    <property type="match status" value="1"/>
</dbReference>
<protein>
    <recommendedName>
        <fullName evidence="3">SCAN box domain-containing protein</fullName>
    </recommendedName>
</protein>